<accession>A0ABV4DMD6</accession>
<dbReference type="EMBL" id="JBCLUF010000002">
    <property type="protein sequence ID" value="MEY8661414.1"/>
    <property type="molecule type" value="Genomic_DNA"/>
</dbReference>
<name>A0ABV4DMD6_9LACO</name>
<sequence>MEKIKLNKDFGQLVMPHGYELDPTKKYVINLENELREQENILNSVQMMGLPALADYHTWLEDNGFDINVPNPTNAVVSKFYGAKPLWKTEYSQGIVVRDEEDEDYFIVMECSRLNEGFKYTQIILTLGGCM</sequence>
<proteinExistence type="predicted"/>
<protein>
    <submittedName>
        <fullName evidence="1">Uncharacterized protein</fullName>
    </submittedName>
</protein>
<dbReference type="RefSeq" id="WP_369939970.1">
    <property type="nucleotide sequence ID" value="NZ_JBCLUF010000002.1"/>
</dbReference>
<organism evidence="1 2">
    <name type="scientific">Ligilactobacillus faecis</name>
    <dbReference type="NCBI Taxonomy" id="762833"/>
    <lineage>
        <taxon>Bacteria</taxon>
        <taxon>Bacillati</taxon>
        <taxon>Bacillota</taxon>
        <taxon>Bacilli</taxon>
        <taxon>Lactobacillales</taxon>
        <taxon>Lactobacillaceae</taxon>
        <taxon>Ligilactobacillus</taxon>
    </lineage>
</organism>
<reference evidence="1 2" key="1">
    <citation type="submission" date="2024-03" db="EMBL/GenBank/DDBJ databases">
        <title>Mouse gut bacterial collection (mGBC) of GemPharmatech.</title>
        <authorList>
            <person name="He Y."/>
            <person name="Dong L."/>
            <person name="Wu D."/>
            <person name="Gao X."/>
            <person name="Lin Z."/>
        </authorList>
    </citation>
    <scope>NUCLEOTIDE SEQUENCE [LARGE SCALE GENOMIC DNA]</scope>
    <source>
        <strain evidence="1 2">15-30</strain>
    </source>
</reference>
<evidence type="ECO:0000313" key="2">
    <source>
        <dbReference type="Proteomes" id="UP001565236"/>
    </source>
</evidence>
<comment type="caution">
    <text evidence="1">The sequence shown here is derived from an EMBL/GenBank/DDBJ whole genome shotgun (WGS) entry which is preliminary data.</text>
</comment>
<gene>
    <name evidence="1" type="ORF">AALT52_00690</name>
</gene>
<dbReference type="Proteomes" id="UP001565236">
    <property type="component" value="Unassembled WGS sequence"/>
</dbReference>
<evidence type="ECO:0000313" key="1">
    <source>
        <dbReference type="EMBL" id="MEY8661414.1"/>
    </source>
</evidence>
<keyword evidence="2" id="KW-1185">Reference proteome</keyword>